<dbReference type="Pfam" id="PF02076">
    <property type="entry name" value="STE3"/>
    <property type="match status" value="1"/>
</dbReference>
<evidence type="ECO:0000256" key="11">
    <source>
        <dbReference type="SAM" id="Phobius"/>
    </source>
</evidence>
<protein>
    <submittedName>
        <fullName evidence="12">Membrane protein</fullName>
    </submittedName>
</protein>
<comment type="similarity">
    <text evidence="2">Belongs to the G-protein coupled receptor 4 family.</text>
</comment>
<keyword evidence="4 11" id="KW-0812">Transmembrane</keyword>
<accession>K0KMW8</accession>
<evidence type="ECO:0000256" key="5">
    <source>
        <dbReference type="ARBA" id="ARBA00022989"/>
    </source>
</evidence>
<evidence type="ECO:0000256" key="4">
    <source>
        <dbReference type="ARBA" id="ARBA00022692"/>
    </source>
</evidence>
<feature type="compositionally biased region" description="Polar residues" evidence="10">
    <location>
        <begin position="440"/>
        <end position="459"/>
    </location>
</feature>
<dbReference type="PANTHER" id="PTHR28097:SF1">
    <property type="entry name" value="PHEROMONE A FACTOR RECEPTOR"/>
    <property type="match status" value="1"/>
</dbReference>
<keyword evidence="9" id="KW-0807">Transducer</keyword>
<dbReference type="GO" id="GO:0005886">
    <property type="term" value="C:plasma membrane"/>
    <property type="evidence" value="ECO:0007669"/>
    <property type="project" value="TreeGrafter"/>
</dbReference>
<keyword evidence="13" id="KW-1185">Reference proteome</keyword>
<proteinExistence type="inferred from homology"/>
<keyword evidence="7 11" id="KW-0472">Membrane</keyword>
<evidence type="ECO:0000256" key="10">
    <source>
        <dbReference type="SAM" id="MobiDB-lite"/>
    </source>
</evidence>
<feature type="compositionally biased region" description="Polar residues" evidence="10">
    <location>
        <begin position="414"/>
        <end position="427"/>
    </location>
</feature>
<feature type="transmembrane region" description="Helical" evidence="11">
    <location>
        <begin position="36"/>
        <end position="55"/>
    </location>
</feature>
<dbReference type="Proteomes" id="UP000009328">
    <property type="component" value="Unassembled WGS sequence"/>
</dbReference>
<evidence type="ECO:0000256" key="7">
    <source>
        <dbReference type="ARBA" id="ARBA00023136"/>
    </source>
</evidence>
<dbReference type="FunCoup" id="K0KMW8">
    <property type="interactions" value="113"/>
</dbReference>
<comment type="caution">
    <text evidence="12">The sequence shown here is derived from an EMBL/GenBank/DDBJ whole genome shotgun (WGS) entry which is preliminary data.</text>
</comment>
<name>K0KMW8_WICCF</name>
<evidence type="ECO:0000313" key="13">
    <source>
        <dbReference type="Proteomes" id="UP000009328"/>
    </source>
</evidence>
<evidence type="ECO:0000256" key="3">
    <source>
        <dbReference type="ARBA" id="ARBA00022507"/>
    </source>
</evidence>
<feature type="transmembrane region" description="Helical" evidence="11">
    <location>
        <begin position="266"/>
        <end position="290"/>
    </location>
</feature>
<feature type="transmembrane region" description="Helical" evidence="11">
    <location>
        <begin position="154"/>
        <end position="184"/>
    </location>
</feature>
<dbReference type="HOGENOM" id="CLU_027592_4_0_1"/>
<reference evidence="12 13" key="1">
    <citation type="journal article" date="2012" name="Eukaryot. Cell">
        <title>Draft genome sequence of Wickerhamomyces ciferrii NRRL Y-1031 F-60-10.</title>
        <authorList>
            <person name="Schneider J."/>
            <person name="Andrea H."/>
            <person name="Blom J."/>
            <person name="Jaenicke S."/>
            <person name="Ruckert C."/>
            <person name="Schorsch C."/>
            <person name="Szczepanowski R."/>
            <person name="Farwick M."/>
            <person name="Goesmann A."/>
            <person name="Puhler A."/>
            <person name="Schaffer S."/>
            <person name="Tauch A."/>
            <person name="Kohler T."/>
            <person name="Brinkrolf K."/>
        </authorList>
    </citation>
    <scope>NUCLEOTIDE SEQUENCE [LARGE SCALE GENOMIC DNA]</scope>
    <source>
        <strain evidence="13">ATCC 14091 / BCRC 22168 / CBS 111 / JCM 3599 / NBRC 0793 / NRRL Y-1031 F-60-10</strain>
    </source>
</reference>
<dbReference type="InParanoid" id="K0KMW8"/>
<feature type="region of interest" description="Disordered" evidence="10">
    <location>
        <begin position="413"/>
        <end position="459"/>
    </location>
</feature>
<dbReference type="PANTHER" id="PTHR28097">
    <property type="entry name" value="PHEROMONE A FACTOR RECEPTOR"/>
    <property type="match status" value="1"/>
</dbReference>
<keyword evidence="6" id="KW-0297">G-protein coupled receptor</keyword>
<dbReference type="EMBL" id="CAIF01000047">
    <property type="protein sequence ID" value="CCH42473.1"/>
    <property type="molecule type" value="Genomic_DNA"/>
</dbReference>
<dbReference type="AlphaFoldDB" id="K0KMW8"/>
<evidence type="ECO:0000313" key="12">
    <source>
        <dbReference type="EMBL" id="CCH42473.1"/>
    </source>
</evidence>
<organism evidence="12 13">
    <name type="scientific">Wickerhamomyces ciferrii (strain ATCC 14091 / BCRC 22168 / CBS 111 / JCM 3599 / NBRC 0793 / NRRL Y-1031 F-60-10)</name>
    <name type="common">Yeast</name>
    <name type="synonym">Pichia ciferrii</name>
    <dbReference type="NCBI Taxonomy" id="1206466"/>
    <lineage>
        <taxon>Eukaryota</taxon>
        <taxon>Fungi</taxon>
        <taxon>Dikarya</taxon>
        <taxon>Ascomycota</taxon>
        <taxon>Saccharomycotina</taxon>
        <taxon>Saccharomycetes</taxon>
        <taxon>Phaffomycetales</taxon>
        <taxon>Wickerhamomycetaceae</taxon>
        <taxon>Wickerhamomyces</taxon>
    </lineage>
</organism>
<feature type="compositionally biased region" description="Basic and acidic residues" evidence="10">
    <location>
        <begin position="430"/>
        <end position="439"/>
    </location>
</feature>
<evidence type="ECO:0000256" key="9">
    <source>
        <dbReference type="ARBA" id="ARBA00023224"/>
    </source>
</evidence>
<dbReference type="CDD" id="cd14966">
    <property type="entry name" value="7tmD_STE3"/>
    <property type="match status" value="1"/>
</dbReference>
<evidence type="ECO:0000256" key="2">
    <source>
        <dbReference type="ARBA" id="ARBA00011085"/>
    </source>
</evidence>
<dbReference type="PRINTS" id="PR00899">
    <property type="entry name" value="GPCRSTE3"/>
</dbReference>
<dbReference type="STRING" id="1206466.K0KMW8"/>
<feature type="transmembrane region" description="Helical" evidence="11">
    <location>
        <begin position="6"/>
        <end position="24"/>
    </location>
</feature>
<comment type="subcellular location">
    <subcellularLocation>
        <location evidence="1">Membrane</location>
        <topology evidence="1">Multi-pass membrane protein</topology>
    </subcellularLocation>
</comment>
<dbReference type="GO" id="GO:0000750">
    <property type="term" value="P:pheromone-dependent signal transduction involved in conjugation with cellular fusion"/>
    <property type="evidence" value="ECO:0007669"/>
    <property type="project" value="TreeGrafter"/>
</dbReference>
<feature type="transmembrane region" description="Helical" evidence="11">
    <location>
        <begin position="116"/>
        <end position="134"/>
    </location>
</feature>
<sequence length="475" mass="54584">MGYQAVLIALSTIAILLLIPPFIWHAKAINIPAITLIIWLLIMDIKIFIDAIIWGRDNFSEVWNGHGYCDVMVKISVGANVGISSSVAGIMFNLYRILKADKVIPELKSTKKIVTDLLISLLTPIFVMGLNYLIQVRRYSIFQYSGCQNVLSPTWLTVILYTVWMVVWSLTGVIYAILILFTFFKKRKDVKDILRCTNSGLNLVKFSKLLIFCIIVILVMFPFSMYMFTNDLNKLQSTYDFAQTHSKIFWQGILYLPFKQPYLVTWVYLSISYVVFIFFGLGSDAINMYIDLLSKIGFKPIIEYIRHKRDLYRQQKADESVSRVFHNREQFNGPMTGTSGGTQFDIEMQKIIDEEYDDKSPTSTAVSNIFTDQNEINRHKKFQHLSGFDESLFDGLDEEDLNYINNLYEEDINDSNQKSSNQRITSKNHGKSDDLEYGKDSTQVEVTTPISQESSATTAKESDFDFVYKVQHKGI</sequence>
<dbReference type="eggNOG" id="ENOG502S44N">
    <property type="taxonomic scope" value="Eukaryota"/>
</dbReference>
<keyword evidence="5 11" id="KW-1133">Transmembrane helix</keyword>
<evidence type="ECO:0000256" key="6">
    <source>
        <dbReference type="ARBA" id="ARBA00023040"/>
    </source>
</evidence>
<keyword evidence="3" id="KW-0589">Pheromone response</keyword>
<feature type="transmembrane region" description="Helical" evidence="11">
    <location>
        <begin position="75"/>
        <end position="95"/>
    </location>
</feature>
<evidence type="ECO:0000256" key="1">
    <source>
        <dbReference type="ARBA" id="ARBA00004141"/>
    </source>
</evidence>
<gene>
    <name evidence="12" type="ORF">BN7_2018</name>
</gene>
<dbReference type="InterPro" id="IPR001499">
    <property type="entry name" value="GPCR_STE3"/>
</dbReference>
<dbReference type="GO" id="GO:0004932">
    <property type="term" value="F:mating-type factor pheromone receptor activity"/>
    <property type="evidence" value="ECO:0007669"/>
    <property type="project" value="InterPro"/>
</dbReference>
<feature type="transmembrane region" description="Helical" evidence="11">
    <location>
        <begin position="209"/>
        <end position="228"/>
    </location>
</feature>
<keyword evidence="8" id="KW-0675">Receptor</keyword>
<evidence type="ECO:0000256" key="8">
    <source>
        <dbReference type="ARBA" id="ARBA00023170"/>
    </source>
</evidence>